<organism evidence="1 2">
    <name type="scientific">Curvularia kusanoi</name>
    <name type="common">Cochliobolus kusanoi</name>
    <dbReference type="NCBI Taxonomy" id="90978"/>
    <lineage>
        <taxon>Eukaryota</taxon>
        <taxon>Fungi</taxon>
        <taxon>Dikarya</taxon>
        <taxon>Ascomycota</taxon>
        <taxon>Pezizomycotina</taxon>
        <taxon>Dothideomycetes</taxon>
        <taxon>Pleosporomycetidae</taxon>
        <taxon>Pleosporales</taxon>
        <taxon>Pleosporineae</taxon>
        <taxon>Pleosporaceae</taxon>
        <taxon>Curvularia</taxon>
    </lineage>
</organism>
<comment type="caution">
    <text evidence="1">The sequence shown here is derived from an EMBL/GenBank/DDBJ whole genome shotgun (WGS) entry which is preliminary data.</text>
</comment>
<protein>
    <submittedName>
        <fullName evidence="1">Uncharacterized protein</fullName>
    </submittedName>
</protein>
<dbReference type="AlphaFoldDB" id="A0A9P4T8K2"/>
<sequence>MTAPIKVQTGQLVMACGQVELKVAITTKLVMIPCLIYFVLGPDVTARHATYYRLRKAFGDNYMTSYPGKNVKGVTNPT</sequence>
<dbReference type="Proteomes" id="UP000801428">
    <property type="component" value="Unassembled WGS sequence"/>
</dbReference>
<accession>A0A9P4T8K2</accession>
<reference evidence="1" key="1">
    <citation type="submission" date="2019-04" db="EMBL/GenBank/DDBJ databases">
        <title>Sequencing of skin fungus with MAO and IRED activity.</title>
        <authorList>
            <person name="Marsaioli A.J."/>
            <person name="Bonatto J.M.C."/>
            <person name="Reis Junior O."/>
        </authorList>
    </citation>
    <scope>NUCLEOTIDE SEQUENCE</scope>
    <source>
        <strain evidence="1">30M1</strain>
    </source>
</reference>
<evidence type="ECO:0000313" key="2">
    <source>
        <dbReference type="Proteomes" id="UP000801428"/>
    </source>
</evidence>
<keyword evidence="2" id="KW-1185">Reference proteome</keyword>
<gene>
    <name evidence="1" type="ORF">E8E13_004967</name>
</gene>
<evidence type="ECO:0000313" key="1">
    <source>
        <dbReference type="EMBL" id="KAF2997641.1"/>
    </source>
</evidence>
<name>A0A9P4T8K2_CURKU</name>
<proteinExistence type="predicted"/>
<dbReference type="EMBL" id="SWKU01000022">
    <property type="protein sequence ID" value="KAF2997641.1"/>
    <property type="molecule type" value="Genomic_DNA"/>
</dbReference>